<comment type="caution">
    <text evidence="2">The sequence shown here is derived from an EMBL/GenBank/DDBJ whole genome shotgun (WGS) entry which is preliminary data.</text>
</comment>
<protein>
    <recommendedName>
        <fullName evidence="4">DUF4386 family protein</fullName>
    </recommendedName>
</protein>
<evidence type="ECO:0000256" key="1">
    <source>
        <dbReference type="SAM" id="Phobius"/>
    </source>
</evidence>
<feature type="transmembrane region" description="Helical" evidence="1">
    <location>
        <begin position="64"/>
        <end position="85"/>
    </location>
</feature>
<proteinExistence type="predicted"/>
<keyword evidence="1" id="KW-0812">Transmembrane</keyword>
<dbReference type="Proteomes" id="UP001373496">
    <property type="component" value="Unassembled WGS sequence"/>
</dbReference>
<reference evidence="2 3" key="1">
    <citation type="submission" date="2024-03" db="EMBL/GenBank/DDBJ databases">
        <title>Draft genome sequence of Klenkia terrae.</title>
        <authorList>
            <person name="Duangmal K."/>
            <person name="Chantavorakit T."/>
        </authorList>
    </citation>
    <scope>NUCLEOTIDE SEQUENCE [LARGE SCALE GENOMIC DNA]</scope>
    <source>
        <strain evidence="2 3">JCM 17786</strain>
    </source>
</reference>
<gene>
    <name evidence="2" type="ORF">UXQ13_11450</name>
</gene>
<evidence type="ECO:0008006" key="4">
    <source>
        <dbReference type="Google" id="ProtNLM"/>
    </source>
</evidence>
<organism evidence="2 3">
    <name type="scientific">Klenkia terrae</name>
    <dbReference type="NCBI Taxonomy" id="1052259"/>
    <lineage>
        <taxon>Bacteria</taxon>
        <taxon>Bacillati</taxon>
        <taxon>Actinomycetota</taxon>
        <taxon>Actinomycetes</taxon>
        <taxon>Geodermatophilales</taxon>
        <taxon>Geodermatophilaceae</taxon>
        <taxon>Klenkia</taxon>
    </lineage>
</organism>
<sequence length="222" mass="22543">MSQSVRSARPVDAPAAAPRGAVVLLALLLASLVARLVFTIWEGPFDGTIDVADAARAGYWQMNLYVGGPGYIVSFVAAAVFLVLLGRHSVLACVSALLVSLGGIVFGLVITAEALPFVLAVDPAVLPAAEGAELVGSLNGRLDLLLPTILGSTAVIALGGILGLVAALRAGTTPRWFVPAALVAVVASQVLPVVGLTIPGYLLELAALAGIGWFGTAVTRRS</sequence>
<feature type="transmembrane region" description="Helical" evidence="1">
    <location>
        <begin position="21"/>
        <end position="41"/>
    </location>
</feature>
<feature type="transmembrane region" description="Helical" evidence="1">
    <location>
        <begin position="144"/>
        <end position="164"/>
    </location>
</feature>
<evidence type="ECO:0000313" key="3">
    <source>
        <dbReference type="Proteomes" id="UP001373496"/>
    </source>
</evidence>
<name>A0ABU8E5Z5_9ACTN</name>
<keyword evidence="3" id="KW-1185">Reference proteome</keyword>
<keyword evidence="1" id="KW-0472">Membrane</keyword>
<dbReference type="EMBL" id="JBAPLV010000011">
    <property type="protein sequence ID" value="MEI4279079.1"/>
    <property type="molecule type" value="Genomic_DNA"/>
</dbReference>
<keyword evidence="1" id="KW-1133">Transmembrane helix</keyword>
<feature type="transmembrane region" description="Helical" evidence="1">
    <location>
        <begin position="176"/>
        <end position="195"/>
    </location>
</feature>
<accession>A0ABU8E5Z5</accession>
<feature type="transmembrane region" description="Helical" evidence="1">
    <location>
        <begin position="90"/>
        <end position="110"/>
    </location>
</feature>
<dbReference type="RefSeq" id="WP_336392314.1">
    <property type="nucleotide sequence ID" value="NZ_JBAPLV010000011.1"/>
</dbReference>
<evidence type="ECO:0000313" key="2">
    <source>
        <dbReference type="EMBL" id="MEI4279079.1"/>
    </source>
</evidence>